<dbReference type="Proteomes" id="UP000319213">
    <property type="component" value="Unassembled WGS sequence"/>
</dbReference>
<proteinExistence type="predicted"/>
<name>A0A543J1H5_9ACTN</name>
<comment type="caution">
    <text evidence="1">The sequence shown here is derived from an EMBL/GenBank/DDBJ whole genome shotgun (WGS) entry which is preliminary data.</text>
</comment>
<sequence length="82" mass="9351">MSEPRDDLRDVQAMSDVETFVYEAVASCSVERIAPRVPEIVQMTELDEGVVRESLDDLVRHGWLVTDGDRYVLGPHDWGLDY</sequence>
<accession>A0A543J1H5</accession>
<dbReference type="RefSeq" id="WP_142260530.1">
    <property type="nucleotide sequence ID" value="NZ_BMPV01000005.1"/>
</dbReference>
<evidence type="ECO:0008006" key="3">
    <source>
        <dbReference type="Google" id="ProtNLM"/>
    </source>
</evidence>
<evidence type="ECO:0000313" key="2">
    <source>
        <dbReference type="Proteomes" id="UP000319213"/>
    </source>
</evidence>
<dbReference type="OrthoDB" id="3537975at2"/>
<evidence type="ECO:0000313" key="1">
    <source>
        <dbReference type="EMBL" id="TQM76684.1"/>
    </source>
</evidence>
<gene>
    <name evidence="1" type="ORF">FHX40_3429</name>
</gene>
<protein>
    <recommendedName>
        <fullName evidence="3">MarR family transcriptional regulator</fullName>
    </recommendedName>
</protein>
<reference evidence="1 2" key="1">
    <citation type="submission" date="2019-06" db="EMBL/GenBank/DDBJ databases">
        <title>Sequencing the genomes of 1000 actinobacteria strains.</title>
        <authorList>
            <person name="Klenk H.-P."/>
        </authorList>
    </citation>
    <scope>NUCLEOTIDE SEQUENCE [LARGE SCALE GENOMIC DNA]</scope>
    <source>
        <strain evidence="1 2">DSM 43186</strain>
    </source>
</reference>
<dbReference type="Gene3D" id="1.10.10.10">
    <property type="entry name" value="Winged helix-like DNA-binding domain superfamily/Winged helix DNA-binding domain"/>
    <property type="match status" value="1"/>
</dbReference>
<dbReference type="InterPro" id="IPR036388">
    <property type="entry name" value="WH-like_DNA-bd_sf"/>
</dbReference>
<keyword evidence="2" id="KW-1185">Reference proteome</keyword>
<organism evidence="1 2">
    <name type="scientific">Thermopolyspora flexuosa</name>
    <dbReference type="NCBI Taxonomy" id="103836"/>
    <lineage>
        <taxon>Bacteria</taxon>
        <taxon>Bacillati</taxon>
        <taxon>Actinomycetota</taxon>
        <taxon>Actinomycetes</taxon>
        <taxon>Streptosporangiales</taxon>
        <taxon>Streptosporangiaceae</taxon>
        <taxon>Thermopolyspora</taxon>
    </lineage>
</organism>
<dbReference type="AlphaFoldDB" id="A0A543J1H5"/>
<dbReference type="EMBL" id="VFPQ01000001">
    <property type="protein sequence ID" value="TQM76684.1"/>
    <property type="molecule type" value="Genomic_DNA"/>
</dbReference>